<evidence type="ECO:0000313" key="4">
    <source>
        <dbReference type="EMBL" id="RDS77210.1"/>
    </source>
</evidence>
<feature type="compositionally biased region" description="Basic and acidic residues" evidence="1">
    <location>
        <begin position="46"/>
        <end position="79"/>
    </location>
</feature>
<evidence type="ECO:0000259" key="3">
    <source>
        <dbReference type="Pfam" id="PF13717"/>
    </source>
</evidence>
<dbReference type="Pfam" id="PF13717">
    <property type="entry name" value="Zn_ribbon_4"/>
    <property type="match status" value="1"/>
</dbReference>
<feature type="domain" description="Zinc finger/thioredoxin putative" evidence="3">
    <location>
        <begin position="1"/>
        <end position="36"/>
    </location>
</feature>
<feature type="region of interest" description="Disordered" evidence="1">
    <location>
        <begin position="43"/>
        <end position="113"/>
    </location>
</feature>
<keyword evidence="2" id="KW-1133">Transmembrane helix</keyword>
<dbReference type="AlphaFoldDB" id="A0A395LRE4"/>
<protein>
    <submittedName>
        <fullName evidence="4">Thioredoxin</fullName>
    </submittedName>
</protein>
<dbReference type="InterPro" id="IPR011723">
    <property type="entry name" value="Znf/thioredoxin_put"/>
</dbReference>
<evidence type="ECO:0000256" key="1">
    <source>
        <dbReference type="SAM" id="MobiDB-lite"/>
    </source>
</evidence>
<dbReference type="RefSeq" id="WP_115491431.1">
    <property type="nucleotide sequence ID" value="NZ_JACHWW010000001.1"/>
</dbReference>
<feature type="transmembrane region" description="Helical" evidence="2">
    <location>
        <begin position="118"/>
        <end position="141"/>
    </location>
</feature>
<comment type="caution">
    <text evidence="4">The sequence shown here is derived from an EMBL/GenBank/DDBJ whole genome shotgun (WGS) entry which is preliminary data.</text>
</comment>
<organism evidence="4 5">
    <name type="scientific">Alteriqipengyuania lutimaris</name>
    <dbReference type="NCBI Taxonomy" id="1538146"/>
    <lineage>
        <taxon>Bacteria</taxon>
        <taxon>Pseudomonadati</taxon>
        <taxon>Pseudomonadota</taxon>
        <taxon>Alphaproteobacteria</taxon>
        <taxon>Sphingomonadales</taxon>
        <taxon>Erythrobacteraceae</taxon>
        <taxon>Alteriqipengyuania</taxon>
    </lineage>
</organism>
<evidence type="ECO:0000256" key="2">
    <source>
        <dbReference type="SAM" id="Phobius"/>
    </source>
</evidence>
<proteinExistence type="predicted"/>
<keyword evidence="2" id="KW-0472">Membrane</keyword>
<gene>
    <name evidence="4" type="ORF">DL238_06000</name>
</gene>
<dbReference type="OrthoDB" id="7159357at2"/>
<keyword evidence="2" id="KW-0812">Transmembrane</keyword>
<feature type="compositionally biased region" description="Basic and acidic residues" evidence="1">
    <location>
        <begin position="88"/>
        <end position="100"/>
    </location>
</feature>
<sequence>MILVCPACDTRYAVPDSAIGADGRTVRCARCRHSWFQEGTELDLEALEKEASGKPEPEPARSETGQRETGQREPERQPWHDVPPIGGSEREEPAPADDRSQFSAEPPFRPRRNPVKMWGMAASLFAVISVGTIAAVSYAGLPDWVPVSRPTFATNEPDLVLEFPADQQDRRTLPDGSEYFGVAGEIRNVGRETRPVPPVLIVLYDSRNRKVYNWEILPRQGRLQPGETLSINEAITDLPKSARFAEIGWSPS</sequence>
<keyword evidence="5" id="KW-1185">Reference proteome</keyword>
<dbReference type="Proteomes" id="UP000254101">
    <property type="component" value="Unassembled WGS sequence"/>
</dbReference>
<dbReference type="EMBL" id="QRBB01000001">
    <property type="protein sequence ID" value="RDS77210.1"/>
    <property type="molecule type" value="Genomic_DNA"/>
</dbReference>
<reference evidence="4 5" key="1">
    <citation type="submission" date="2018-07" db="EMBL/GenBank/DDBJ databases">
        <title>Erythrobacter nanhaiensis sp. nov., a novel member of the genus Erythrobacter isolated from the South China Sea.</title>
        <authorList>
            <person name="Chen X."/>
            <person name="Liu J."/>
        </authorList>
    </citation>
    <scope>NUCLEOTIDE SEQUENCE [LARGE SCALE GENOMIC DNA]</scope>
    <source>
        <strain evidence="4 5">S-5</strain>
    </source>
</reference>
<evidence type="ECO:0000313" key="5">
    <source>
        <dbReference type="Proteomes" id="UP000254101"/>
    </source>
</evidence>
<dbReference type="NCBIfam" id="TIGR02098">
    <property type="entry name" value="MJ0042_CXXC"/>
    <property type="match status" value="1"/>
</dbReference>
<accession>A0A395LRE4</accession>
<name>A0A395LRE4_9SPHN</name>